<feature type="region of interest" description="Disordered" evidence="1">
    <location>
        <begin position="104"/>
        <end position="130"/>
    </location>
</feature>
<dbReference type="Proteomes" id="UP001558652">
    <property type="component" value="Unassembled WGS sequence"/>
</dbReference>
<protein>
    <submittedName>
        <fullName evidence="3">Uncharacterized protein</fullName>
    </submittedName>
</protein>
<name>A0ABD0YKY4_9HEMI</name>
<reference evidence="3 4" key="1">
    <citation type="submission" date="2024-07" db="EMBL/GenBank/DDBJ databases">
        <title>Chromosome-level genome assembly of the water stick insect Ranatra chinensis (Heteroptera: Nepidae).</title>
        <authorList>
            <person name="Liu X."/>
        </authorList>
    </citation>
    <scope>NUCLEOTIDE SEQUENCE [LARGE SCALE GENOMIC DNA]</scope>
    <source>
        <strain evidence="3">Cailab_2021Rc</strain>
        <tissue evidence="3">Muscle</tissue>
    </source>
</reference>
<accession>A0ABD0YKY4</accession>
<evidence type="ECO:0000256" key="2">
    <source>
        <dbReference type="SAM" id="Phobius"/>
    </source>
</evidence>
<dbReference type="AlphaFoldDB" id="A0ABD0YKY4"/>
<gene>
    <name evidence="3" type="ORF">AAG570_011541</name>
</gene>
<feature type="transmembrane region" description="Helical" evidence="2">
    <location>
        <begin position="6"/>
        <end position="24"/>
    </location>
</feature>
<proteinExistence type="predicted"/>
<organism evidence="3 4">
    <name type="scientific">Ranatra chinensis</name>
    <dbReference type="NCBI Taxonomy" id="642074"/>
    <lineage>
        <taxon>Eukaryota</taxon>
        <taxon>Metazoa</taxon>
        <taxon>Ecdysozoa</taxon>
        <taxon>Arthropoda</taxon>
        <taxon>Hexapoda</taxon>
        <taxon>Insecta</taxon>
        <taxon>Pterygota</taxon>
        <taxon>Neoptera</taxon>
        <taxon>Paraneoptera</taxon>
        <taxon>Hemiptera</taxon>
        <taxon>Heteroptera</taxon>
        <taxon>Panheteroptera</taxon>
        <taxon>Nepomorpha</taxon>
        <taxon>Nepidae</taxon>
        <taxon>Ranatrinae</taxon>
        <taxon>Ranatra</taxon>
    </lineage>
</organism>
<evidence type="ECO:0000313" key="4">
    <source>
        <dbReference type="Proteomes" id="UP001558652"/>
    </source>
</evidence>
<keyword evidence="2" id="KW-0812">Transmembrane</keyword>
<feature type="region of interest" description="Disordered" evidence="1">
    <location>
        <begin position="184"/>
        <end position="213"/>
    </location>
</feature>
<evidence type="ECO:0000256" key="1">
    <source>
        <dbReference type="SAM" id="MobiDB-lite"/>
    </source>
</evidence>
<comment type="caution">
    <text evidence="3">The sequence shown here is derived from an EMBL/GenBank/DDBJ whole genome shotgun (WGS) entry which is preliminary data.</text>
</comment>
<keyword evidence="4" id="KW-1185">Reference proteome</keyword>
<dbReference type="EMBL" id="JBFDAA010000006">
    <property type="protein sequence ID" value="KAL1131930.1"/>
    <property type="molecule type" value="Genomic_DNA"/>
</dbReference>
<sequence>METGPIWNVLVSLVFLMAPIVWTAHGSNADSTGEDMGGGIGAEDIGAMAKDKFGGGSSGLWRQLVEQRRPPDYEEEKQDEPFVELFKQAPWALIQLKGKRQSFTPRLGRDTQDEEMGFSKTSRSPPFAPRLGRRQKATVLPFSPRIGRIVDSDILSERGTAKGLVPPSSGRFYCKTVFARSDPLGAGAPPEDITSPPSQSIPKLLRKDLQVVP</sequence>
<keyword evidence="2" id="KW-0472">Membrane</keyword>
<keyword evidence="2" id="KW-1133">Transmembrane helix</keyword>
<evidence type="ECO:0000313" key="3">
    <source>
        <dbReference type="EMBL" id="KAL1131930.1"/>
    </source>
</evidence>